<gene>
    <name evidence="2" type="ORF">J4573_13830</name>
</gene>
<dbReference type="RefSeq" id="WP_208255832.1">
    <property type="nucleotide sequence ID" value="NZ_JAGEOJ010000005.1"/>
</dbReference>
<keyword evidence="1" id="KW-0732">Signal</keyword>
<evidence type="ECO:0000313" key="2">
    <source>
        <dbReference type="EMBL" id="MBO2448179.1"/>
    </source>
</evidence>
<protein>
    <submittedName>
        <fullName evidence="2">Uncharacterized protein</fullName>
    </submittedName>
</protein>
<evidence type="ECO:0000313" key="3">
    <source>
        <dbReference type="Proteomes" id="UP000669179"/>
    </source>
</evidence>
<dbReference type="AlphaFoldDB" id="A0A939T4G4"/>
<name>A0A939T4G4_9ACTN</name>
<proteinExistence type="predicted"/>
<feature type="chain" id="PRO_5036838689" evidence="1">
    <location>
        <begin position="28"/>
        <end position="149"/>
    </location>
</feature>
<keyword evidence="3" id="KW-1185">Reference proteome</keyword>
<comment type="caution">
    <text evidence="2">The sequence shown here is derived from an EMBL/GenBank/DDBJ whole genome shotgun (WGS) entry which is preliminary data.</text>
</comment>
<accession>A0A939T4G4</accession>
<dbReference type="EMBL" id="JAGEOJ010000005">
    <property type="protein sequence ID" value="MBO2448179.1"/>
    <property type="molecule type" value="Genomic_DNA"/>
</dbReference>
<feature type="signal peptide" evidence="1">
    <location>
        <begin position="1"/>
        <end position="27"/>
    </location>
</feature>
<organism evidence="2 3">
    <name type="scientific">Actinomadura barringtoniae</name>
    <dbReference type="NCBI Taxonomy" id="1427535"/>
    <lineage>
        <taxon>Bacteria</taxon>
        <taxon>Bacillati</taxon>
        <taxon>Actinomycetota</taxon>
        <taxon>Actinomycetes</taxon>
        <taxon>Streptosporangiales</taxon>
        <taxon>Thermomonosporaceae</taxon>
        <taxon>Actinomadura</taxon>
    </lineage>
</organism>
<reference evidence="2" key="1">
    <citation type="submission" date="2021-03" db="EMBL/GenBank/DDBJ databases">
        <authorList>
            <person name="Kanchanasin P."/>
            <person name="Saeng-In P."/>
            <person name="Phongsopitanun W."/>
            <person name="Yuki M."/>
            <person name="Kudo T."/>
            <person name="Ohkuma M."/>
            <person name="Tanasupawat S."/>
        </authorList>
    </citation>
    <scope>NUCLEOTIDE SEQUENCE</scope>
    <source>
        <strain evidence="2">GKU 128</strain>
    </source>
</reference>
<dbReference type="Proteomes" id="UP000669179">
    <property type="component" value="Unassembled WGS sequence"/>
</dbReference>
<sequence>MRRFVTVTAATTLTALAFGTLATTADAATTRSWSTKGYKAVKAGGTYTRTSKSVTVKGWIRDYAKNGWAAAVQFNATERGKKDAKSDVYFFLTRKNIPADYDFGTNVAYGSRFFYSTNTSHLYARECGVTPIKSIKHRTTKCAAWHKIY</sequence>
<evidence type="ECO:0000256" key="1">
    <source>
        <dbReference type="SAM" id="SignalP"/>
    </source>
</evidence>